<evidence type="ECO:0000313" key="2">
    <source>
        <dbReference type="EMBL" id="MDI3403548.1"/>
    </source>
</evidence>
<dbReference type="RefSeq" id="WP_282541493.1">
    <property type="nucleotide sequence ID" value="NZ_JASCIQ010000005.1"/>
</dbReference>
<evidence type="ECO:0008006" key="4">
    <source>
        <dbReference type="Google" id="ProtNLM"/>
    </source>
</evidence>
<evidence type="ECO:0000313" key="3">
    <source>
        <dbReference type="Proteomes" id="UP001223978"/>
    </source>
</evidence>
<feature type="region of interest" description="Disordered" evidence="1">
    <location>
        <begin position="1"/>
        <end position="451"/>
    </location>
</feature>
<proteinExistence type="predicted"/>
<keyword evidence="3" id="KW-1185">Reference proteome</keyword>
<evidence type="ECO:0000256" key="1">
    <source>
        <dbReference type="SAM" id="MobiDB-lite"/>
    </source>
</evidence>
<sequence>MSRETDSSSSGPQGRGGAAYPSGTPPYGPPGGDRSGGADRTPQGGPWQQGAEPEAEQPPTPESAGPPETKTQLTTRIRINIPGSRPIPPVVMRTPVGDGDNAEAAGPSSPIGGGKASGAAAGAASSPAAGASAGASAGAPSSGSGAPQGAPRGAKAPAAEASGEKTSDWFAPRKPAPSAGGSAGGPGGALAVSGGAPGGAPGSPTPPAAPTAGGGTRGDLPFFSESGEGPGGGQGSGQGGAQGNGQGGTQGGGPGGASGAPGAGRGPGGGGAPGIGGAPGPGAEQGTDNPLARSSLFGPGPGAPAGPGSAGPAGPPAPAGPSGPTGGPATGEGPMLPAAFQKSAGVGNGISAGPAGPAADETAMLTPQSGEGPPPGGRHVSGDTLTSGIPVVPSGPQADSGFPGPSGPRPRHTPPVLPDPPAPRQQQSDSEFDSYEDEESSTAPRSGRNAKKGSNKLVLIGAGVVVLAGVAYGAGLLMNHSDVPKGTTVLGVDIGGGTRDEAVKKLDTAIAKRAAQPLQLSIDGDKATLKPSQAGLSVNTQETVRRAAGSDYNPISVIGSLFGAERTADPVLPTDKEKLRDALERVAGTSGSAAEATIKFLPGKAVPSYGKSGKQLNPEGSVAAVEAAYRTQLETGSTDPVQLPVSAADPNVPKAEVDRMMKEFATPAMSGLITVRTDAAHTVSFSPEKSIYKFLRVVPSEDRTRLVPYYDRAVLKELYGGAFDDVQLTMADGSKKPVTPALVAQAVNRALIGRTPADRIVQIGPEQQN</sequence>
<feature type="compositionally biased region" description="Low complexity" evidence="1">
    <location>
        <begin position="117"/>
        <end position="161"/>
    </location>
</feature>
<dbReference type="Proteomes" id="UP001223978">
    <property type="component" value="Unassembled WGS sequence"/>
</dbReference>
<organism evidence="2 3">
    <name type="scientific">Streptomyces cavernicola</name>
    <dbReference type="NCBI Taxonomy" id="3043613"/>
    <lineage>
        <taxon>Bacteria</taxon>
        <taxon>Bacillati</taxon>
        <taxon>Actinomycetota</taxon>
        <taxon>Actinomycetes</taxon>
        <taxon>Kitasatosporales</taxon>
        <taxon>Streptomycetaceae</taxon>
        <taxon>Streptomyces</taxon>
    </lineage>
</organism>
<dbReference type="EMBL" id="JASCIQ010000005">
    <property type="protein sequence ID" value="MDI3403548.1"/>
    <property type="molecule type" value="Genomic_DNA"/>
</dbReference>
<comment type="caution">
    <text evidence="2">The sequence shown here is derived from an EMBL/GenBank/DDBJ whole genome shotgun (WGS) entry which is preliminary data.</text>
</comment>
<feature type="compositionally biased region" description="Gly residues" evidence="1">
    <location>
        <begin position="299"/>
        <end position="311"/>
    </location>
</feature>
<reference evidence="2 3" key="1">
    <citation type="submission" date="2023-05" db="EMBL/GenBank/DDBJ databases">
        <title>Draft genome sequence of Streptomyces sp. B-S-A6 isolated from a cave soil in Thailand.</title>
        <authorList>
            <person name="Chamroensaksri N."/>
            <person name="Muangham S."/>
        </authorList>
    </citation>
    <scope>NUCLEOTIDE SEQUENCE [LARGE SCALE GENOMIC DNA]</scope>
    <source>
        <strain evidence="2 3">B-S-A6</strain>
    </source>
</reference>
<accession>A0ABT6S627</accession>
<name>A0ABT6S627_9ACTN</name>
<protein>
    <recommendedName>
        <fullName evidence="4">Peptidoglycan binding domain-containing protein</fullName>
    </recommendedName>
</protein>
<gene>
    <name evidence="2" type="ORF">QIS96_06875</name>
</gene>
<feature type="compositionally biased region" description="Gly residues" evidence="1">
    <location>
        <begin position="228"/>
        <end position="280"/>
    </location>
</feature>
<feature type="compositionally biased region" description="Acidic residues" evidence="1">
    <location>
        <begin position="430"/>
        <end position="440"/>
    </location>
</feature>
<feature type="compositionally biased region" description="Pro residues" evidence="1">
    <location>
        <begin position="405"/>
        <end position="423"/>
    </location>
</feature>